<gene>
    <name evidence="3" type="ORF">SAMEA2273443_04746</name>
</gene>
<evidence type="ECO:0000259" key="2">
    <source>
        <dbReference type="Pfam" id="PF17891"/>
    </source>
</evidence>
<dbReference type="EMBL" id="FKDK01000029">
    <property type="protein sequence ID" value="SAB43441.1"/>
    <property type="molecule type" value="Genomic_DNA"/>
</dbReference>
<dbReference type="Pfam" id="PF17891">
    <property type="entry name" value="FluMu_N"/>
    <property type="match status" value="1"/>
</dbReference>
<dbReference type="RefSeq" id="WP_063616994.1">
    <property type="nucleotide sequence ID" value="NZ_FKDK01000029.1"/>
</dbReference>
<evidence type="ECO:0000313" key="3">
    <source>
        <dbReference type="EMBL" id="SAB43441.1"/>
    </source>
</evidence>
<dbReference type="Proteomes" id="UP000077063">
    <property type="component" value="Unassembled WGS sequence"/>
</dbReference>
<name>A0ABY0J8A2_9ENTR</name>
<proteinExistence type="predicted"/>
<dbReference type="Gene3D" id="3.40.5.80">
    <property type="match status" value="1"/>
</dbReference>
<comment type="caution">
    <text evidence="3">The sequence shown here is derived from an EMBL/GenBank/DDBJ whole genome shotgun (WGS) entry which is preliminary data.</text>
</comment>
<dbReference type="InterPro" id="IPR041227">
    <property type="entry name" value="FluMu_N"/>
</dbReference>
<feature type="compositionally biased region" description="Basic and acidic residues" evidence="1">
    <location>
        <begin position="117"/>
        <end position="126"/>
    </location>
</feature>
<dbReference type="SUPFAM" id="SSF160059">
    <property type="entry name" value="PriA/YqbF domain"/>
    <property type="match status" value="1"/>
</dbReference>
<protein>
    <recommendedName>
        <fullName evidence="2">Mu-like prophage FluMu N-terminal domain-containing protein</fullName>
    </recommendedName>
</protein>
<evidence type="ECO:0000256" key="1">
    <source>
        <dbReference type="SAM" id="MobiDB-lite"/>
    </source>
</evidence>
<reference evidence="3 4" key="1">
    <citation type="submission" date="2016-03" db="EMBL/GenBank/DDBJ databases">
        <authorList>
            <consortium name="Pathogen Informatics"/>
        </authorList>
    </citation>
    <scope>NUCLEOTIDE SEQUENCE [LARGE SCALE GENOMIC DNA]</scope>
    <source>
        <strain evidence="4">e2161</strain>
    </source>
</reference>
<evidence type="ECO:0000313" key="4">
    <source>
        <dbReference type="Proteomes" id="UP000077063"/>
    </source>
</evidence>
<accession>A0ABY0J8A2</accession>
<feature type="region of interest" description="Disordered" evidence="1">
    <location>
        <begin position="98"/>
        <end position="126"/>
    </location>
</feature>
<organism evidence="3 4">
    <name type="scientific">Enterobacter roggenkampii</name>
    <dbReference type="NCBI Taxonomy" id="1812935"/>
    <lineage>
        <taxon>Bacteria</taxon>
        <taxon>Pseudomonadati</taxon>
        <taxon>Pseudomonadota</taxon>
        <taxon>Gammaproteobacteria</taxon>
        <taxon>Enterobacterales</taxon>
        <taxon>Enterobacteriaceae</taxon>
        <taxon>Enterobacter</taxon>
        <taxon>Enterobacter cloacae complex</taxon>
    </lineage>
</organism>
<sequence>MPVQITARRDGFRRLGMAHSASTVTYPDDRFTPEELRILKAEPNLIVTEMKDVVGTQTSSSELSEAHGRIAELEAGMLALNQDINGLKTQLDSVTAERDQLLAAQASPAPSEPTSAEPEKSEKKKG</sequence>
<feature type="compositionally biased region" description="Low complexity" evidence="1">
    <location>
        <begin position="104"/>
        <end position="116"/>
    </location>
</feature>
<keyword evidence="4" id="KW-1185">Reference proteome</keyword>
<feature type="domain" description="Mu-like prophage FluMu N-terminal" evidence="2">
    <location>
        <begin position="7"/>
        <end position="51"/>
    </location>
</feature>